<protein>
    <submittedName>
        <fullName evidence="4">Uncharacterized protein</fullName>
    </submittedName>
</protein>
<feature type="region of interest" description="Disordered" evidence="1">
    <location>
        <begin position="97"/>
        <end position="156"/>
    </location>
</feature>
<dbReference type="Proteomes" id="UP001434883">
    <property type="component" value="Unassembled WGS sequence"/>
</dbReference>
<gene>
    <name evidence="4" type="ORF">XENOCAPTIV_002788</name>
</gene>
<dbReference type="Gene3D" id="1.10.533.10">
    <property type="entry name" value="Death Domain, Fas"/>
    <property type="match status" value="2"/>
</dbReference>
<dbReference type="CDD" id="cd01670">
    <property type="entry name" value="Death"/>
    <property type="match status" value="1"/>
</dbReference>
<feature type="compositionally biased region" description="Basic and acidic residues" evidence="1">
    <location>
        <begin position="106"/>
        <end position="115"/>
    </location>
</feature>
<dbReference type="InterPro" id="IPR002398">
    <property type="entry name" value="Pept_C14"/>
</dbReference>
<feature type="compositionally biased region" description="Basic and acidic residues" evidence="1">
    <location>
        <begin position="129"/>
        <end position="150"/>
    </location>
</feature>
<evidence type="ECO:0000313" key="4">
    <source>
        <dbReference type="EMBL" id="MEQ2212648.1"/>
    </source>
</evidence>
<evidence type="ECO:0000259" key="2">
    <source>
        <dbReference type="PROSITE" id="PS50017"/>
    </source>
</evidence>
<accession>A0ABV0RYS7</accession>
<dbReference type="EMBL" id="JAHRIN010060100">
    <property type="protein sequence ID" value="MEQ2212648.1"/>
    <property type="molecule type" value="Genomic_DNA"/>
</dbReference>
<dbReference type="PANTHER" id="PTHR47901:SF3">
    <property type="entry name" value="CASPASE-1"/>
    <property type="match status" value="1"/>
</dbReference>
<dbReference type="Pfam" id="PF00531">
    <property type="entry name" value="Death"/>
    <property type="match status" value="1"/>
</dbReference>
<dbReference type="PANTHER" id="PTHR47901">
    <property type="entry name" value="CASPASE RECRUITMENT DOMAIN-CONTAINING PROTEIN 18"/>
    <property type="match status" value="1"/>
</dbReference>
<dbReference type="PROSITE" id="PS50017">
    <property type="entry name" value="DEATH_DOMAIN"/>
    <property type="match status" value="1"/>
</dbReference>
<dbReference type="InterPro" id="IPR001315">
    <property type="entry name" value="CARD"/>
</dbReference>
<comment type="caution">
    <text evidence="4">The sequence shown here is derived from an EMBL/GenBank/DDBJ whole genome shotgun (WGS) entry which is preliminary data.</text>
</comment>
<keyword evidence="5" id="KW-1185">Reference proteome</keyword>
<proteinExistence type="predicted"/>
<name>A0ABV0RYS7_9TELE</name>
<dbReference type="Pfam" id="PF00619">
    <property type="entry name" value="CARD"/>
    <property type="match status" value="1"/>
</dbReference>
<dbReference type="PROSITE" id="PS50209">
    <property type="entry name" value="CARD"/>
    <property type="match status" value="1"/>
</dbReference>
<organism evidence="4 5">
    <name type="scientific">Xenoophorus captivus</name>
    <dbReference type="NCBI Taxonomy" id="1517983"/>
    <lineage>
        <taxon>Eukaryota</taxon>
        <taxon>Metazoa</taxon>
        <taxon>Chordata</taxon>
        <taxon>Craniata</taxon>
        <taxon>Vertebrata</taxon>
        <taxon>Euteleostomi</taxon>
        <taxon>Actinopterygii</taxon>
        <taxon>Neopterygii</taxon>
        <taxon>Teleostei</taxon>
        <taxon>Neoteleostei</taxon>
        <taxon>Acanthomorphata</taxon>
        <taxon>Ovalentaria</taxon>
        <taxon>Atherinomorphae</taxon>
        <taxon>Cyprinodontiformes</taxon>
        <taxon>Goodeidae</taxon>
        <taxon>Xenoophorus</taxon>
    </lineage>
</organism>
<feature type="compositionally biased region" description="Basic residues" evidence="1">
    <location>
        <begin position="116"/>
        <end position="128"/>
    </location>
</feature>
<sequence length="252" mass="28866">MQRGAAEDRADEKLKRVRDEFVQRVSEEMINQLLDKLLKDGVLQNEEKDSVREKNLTPANKARSLIDAVIRKGHEASMKMIAHLESKDPMLFQQLGLSSTQPSQSDHLDDSELKPKNRAHSAERKKKICPSEEKAACKLPRQQDKPDGVKSGKTQGQDLSEMRLLQVAQQLGKEWKQVAIYLGLETKDLEDIEEAENSVKMRKLRMLVKWKRRRKPGQATAYHLQKSLEGMEDLPHEVHEILTDMIDNQAAK</sequence>
<reference evidence="4 5" key="1">
    <citation type="submission" date="2021-06" db="EMBL/GenBank/DDBJ databases">
        <authorList>
            <person name="Palmer J.M."/>
        </authorList>
    </citation>
    <scope>NUCLEOTIDE SEQUENCE [LARGE SCALE GENOMIC DNA]</scope>
    <source>
        <strain evidence="4 5">XC_2019</strain>
        <tissue evidence="4">Muscle</tissue>
    </source>
</reference>
<evidence type="ECO:0000313" key="5">
    <source>
        <dbReference type="Proteomes" id="UP001434883"/>
    </source>
</evidence>
<feature type="domain" description="Death" evidence="2">
    <location>
        <begin position="160"/>
        <end position="232"/>
    </location>
</feature>
<evidence type="ECO:0000259" key="3">
    <source>
        <dbReference type="PROSITE" id="PS50209"/>
    </source>
</evidence>
<dbReference type="InterPro" id="IPR011029">
    <property type="entry name" value="DEATH-like_dom_sf"/>
</dbReference>
<dbReference type="SUPFAM" id="SSF47986">
    <property type="entry name" value="DEATH domain"/>
    <property type="match status" value="2"/>
</dbReference>
<evidence type="ECO:0000256" key="1">
    <source>
        <dbReference type="SAM" id="MobiDB-lite"/>
    </source>
</evidence>
<dbReference type="InterPro" id="IPR000488">
    <property type="entry name" value="Death_dom"/>
</dbReference>
<feature type="domain" description="CARD" evidence="3">
    <location>
        <begin position="6"/>
        <end position="99"/>
    </location>
</feature>